<accession>A0A383B9X9</accession>
<feature type="domain" description="Thiamine pyrophosphate enzyme TPP-binding" evidence="4">
    <location>
        <begin position="106"/>
        <end position="236"/>
    </location>
</feature>
<dbReference type="InterPro" id="IPR000399">
    <property type="entry name" value="TPP-bd_CS"/>
</dbReference>
<dbReference type="PROSITE" id="PS00187">
    <property type="entry name" value="TPP_ENZYMES"/>
    <property type="match status" value="1"/>
</dbReference>
<comment type="cofactor">
    <cofactor evidence="1">
        <name>thiamine diphosphate</name>
        <dbReference type="ChEBI" id="CHEBI:58937"/>
    </cofactor>
</comment>
<sequence>NVDNFAPLADVLVMDVDEEELKKHSHESRYSVQKFNFSSSKELFRDFNIKFSGKNDEWENFCNEIKLKYFGKYPSTSSKKYESTNPCEIVERVNTLIKTDSIVTVDTGANLCWVFQAFKRSEQIIFTAGGNSPMGYSLPAAIASAIECPDKQIISFTGDGSFQINIQELQTMFYHKLPIKLFIMNNFGYGIIKQFQDTWLEARHEASGKAYSQPDFEKIAHAYNISYRKISSPGDIVKDDLNSKEGV</sequence>
<dbReference type="PANTHER" id="PTHR18968">
    <property type="entry name" value="THIAMINE PYROPHOSPHATE ENZYMES"/>
    <property type="match status" value="1"/>
</dbReference>
<dbReference type="GO" id="GO:0005948">
    <property type="term" value="C:acetolactate synthase complex"/>
    <property type="evidence" value="ECO:0007669"/>
    <property type="project" value="TreeGrafter"/>
</dbReference>
<evidence type="ECO:0000256" key="2">
    <source>
        <dbReference type="ARBA" id="ARBA00007812"/>
    </source>
</evidence>
<dbReference type="InterPro" id="IPR045229">
    <property type="entry name" value="TPP_enz"/>
</dbReference>
<dbReference type="SUPFAM" id="SSF52518">
    <property type="entry name" value="Thiamin diphosphate-binding fold (THDP-binding)"/>
    <property type="match status" value="1"/>
</dbReference>
<comment type="similarity">
    <text evidence="2">Belongs to the TPP enzyme family.</text>
</comment>
<dbReference type="GO" id="GO:0009097">
    <property type="term" value="P:isoleucine biosynthetic process"/>
    <property type="evidence" value="ECO:0007669"/>
    <property type="project" value="TreeGrafter"/>
</dbReference>
<keyword evidence="3" id="KW-0786">Thiamine pyrophosphate</keyword>
<dbReference type="EMBL" id="UINC01198561">
    <property type="protein sequence ID" value="SVE16569.1"/>
    <property type="molecule type" value="Genomic_DNA"/>
</dbReference>
<evidence type="ECO:0000256" key="1">
    <source>
        <dbReference type="ARBA" id="ARBA00001964"/>
    </source>
</evidence>
<proteinExistence type="inferred from homology"/>
<dbReference type="GO" id="GO:0050660">
    <property type="term" value="F:flavin adenine dinucleotide binding"/>
    <property type="evidence" value="ECO:0007669"/>
    <property type="project" value="TreeGrafter"/>
</dbReference>
<dbReference type="InterPro" id="IPR029061">
    <property type="entry name" value="THDP-binding"/>
</dbReference>
<name>A0A383B9X9_9ZZZZ</name>
<dbReference type="InterPro" id="IPR011766">
    <property type="entry name" value="TPP_enzyme_TPP-bd"/>
</dbReference>
<dbReference type="GO" id="GO:0003984">
    <property type="term" value="F:acetolactate synthase activity"/>
    <property type="evidence" value="ECO:0007669"/>
    <property type="project" value="TreeGrafter"/>
</dbReference>
<dbReference type="GO" id="GO:0030976">
    <property type="term" value="F:thiamine pyrophosphate binding"/>
    <property type="evidence" value="ECO:0007669"/>
    <property type="project" value="InterPro"/>
</dbReference>
<dbReference type="GO" id="GO:0009099">
    <property type="term" value="P:L-valine biosynthetic process"/>
    <property type="evidence" value="ECO:0007669"/>
    <property type="project" value="TreeGrafter"/>
</dbReference>
<evidence type="ECO:0000259" key="4">
    <source>
        <dbReference type="Pfam" id="PF02775"/>
    </source>
</evidence>
<dbReference type="Gene3D" id="3.40.50.970">
    <property type="match status" value="1"/>
</dbReference>
<dbReference type="GO" id="GO:0000287">
    <property type="term" value="F:magnesium ion binding"/>
    <property type="evidence" value="ECO:0007669"/>
    <property type="project" value="InterPro"/>
</dbReference>
<dbReference type="Gene3D" id="3.40.50.1220">
    <property type="entry name" value="TPP-binding domain"/>
    <property type="match status" value="1"/>
</dbReference>
<feature type="non-terminal residue" evidence="5">
    <location>
        <position position="1"/>
    </location>
</feature>
<dbReference type="PANTHER" id="PTHR18968:SF13">
    <property type="entry name" value="ACETOLACTATE SYNTHASE CATALYTIC SUBUNIT, MITOCHONDRIAL"/>
    <property type="match status" value="1"/>
</dbReference>
<protein>
    <recommendedName>
        <fullName evidence="4">Thiamine pyrophosphate enzyme TPP-binding domain-containing protein</fullName>
    </recommendedName>
</protein>
<gene>
    <name evidence="5" type="ORF">METZ01_LOCUS469423</name>
</gene>
<dbReference type="Pfam" id="PF02775">
    <property type="entry name" value="TPP_enzyme_C"/>
    <property type="match status" value="1"/>
</dbReference>
<dbReference type="AlphaFoldDB" id="A0A383B9X9"/>
<organism evidence="5">
    <name type="scientific">marine metagenome</name>
    <dbReference type="NCBI Taxonomy" id="408172"/>
    <lineage>
        <taxon>unclassified sequences</taxon>
        <taxon>metagenomes</taxon>
        <taxon>ecological metagenomes</taxon>
    </lineage>
</organism>
<evidence type="ECO:0000313" key="5">
    <source>
        <dbReference type="EMBL" id="SVE16569.1"/>
    </source>
</evidence>
<feature type="non-terminal residue" evidence="5">
    <location>
        <position position="247"/>
    </location>
</feature>
<reference evidence="5" key="1">
    <citation type="submission" date="2018-05" db="EMBL/GenBank/DDBJ databases">
        <authorList>
            <person name="Lanie J.A."/>
            <person name="Ng W.-L."/>
            <person name="Kazmierczak K.M."/>
            <person name="Andrzejewski T.M."/>
            <person name="Davidsen T.M."/>
            <person name="Wayne K.J."/>
            <person name="Tettelin H."/>
            <person name="Glass J.I."/>
            <person name="Rusch D."/>
            <person name="Podicherti R."/>
            <person name="Tsui H.-C.T."/>
            <person name="Winkler M.E."/>
        </authorList>
    </citation>
    <scope>NUCLEOTIDE SEQUENCE</scope>
</reference>
<evidence type="ECO:0000256" key="3">
    <source>
        <dbReference type="ARBA" id="ARBA00023052"/>
    </source>
</evidence>